<accession>A0A645I922</accession>
<reference evidence="1" key="1">
    <citation type="submission" date="2019-08" db="EMBL/GenBank/DDBJ databases">
        <authorList>
            <person name="Kucharzyk K."/>
            <person name="Murdoch R.W."/>
            <person name="Higgins S."/>
            <person name="Loffler F."/>
        </authorList>
    </citation>
    <scope>NUCLEOTIDE SEQUENCE</scope>
</reference>
<organism evidence="1">
    <name type="scientific">bioreactor metagenome</name>
    <dbReference type="NCBI Taxonomy" id="1076179"/>
    <lineage>
        <taxon>unclassified sequences</taxon>
        <taxon>metagenomes</taxon>
        <taxon>ecological metagenomes</taxon>
    </lineage>
</organism>
<gene>
    <name evidence="1" type="ORF">SDC9_195441</name>
</gene>
<proteinExistence type="predicted"/>
<dbReference type="EMBL" id="VSSQ01109635">
    <property type="protein sequence ID" value="MPN47837.1"/>
    <property type="molecule type" value="Genomic_DNA"/>
</dbReference>
<name>A0A645I922_9ZZZZ</name>
<protein>
    <submittedName>
        <fullName evidence="1">Uncharacterized protein</fullName>
    </submittedName>
</protein>
<evidence type="ECO:0000313" key="1">
    <source>
        <dbReference type="EMBL" id="MPN47837.1"/>
    </source>
</evidence>
<comment type="caution">
    <text evidence="1">The sequence shown here is derived from an EMBL/GenBank/DDBJ whole genome shotgun (WGS) entry which is preliminary data.</text>
</comment>
<dbReference type="AlphaFoldDB" id="A0A645I922"/>
<sequence length="113" mass="12852">MISAAATDDENISFNQFFRKVNGIPVLRAVAEGGAACKRHDPFYLSCLDYIHERIQLTPQSAKHRFGRKACNRFLNSLRYAAFDDSLPAHKILNRQFDEPVRHLLGLLGGVWH</sequence>